<keyword evidence="3" id="KW-0436">Ligase</keyword>
<feature type="domain" description="Carrier" evidence="6">
    <location>
        <begin position="565"/>
        <end position="641"/>
    </location>
</feature>
<organism evidence="7 8">
    <name type="scientific">Aspergillus fijiensis CBS 313.89</name>
    <dbReference type="NCBI Taxonomy" id="1448319"/>
    <lineage>
        <taxon>Eukaryota</taxon>
        <taxon>Fungi</taxon>
        <taxon>Dikarya</taxon>
        <taxon>Ascomycota</taxon>
        <taxon>Pezizomycotina</taxon>
        <taxon>Eurotiomycetes</taxon>
        <taxon>Eurotiomycetidae</taxon>
        <taxon>Eurotiales</taxon>
        <taxon>Aspergillaceae</taxon>
        <taxon>Aspergillus</taxon>
    </lineage>
</organism>
<dbReference type="Gene3D" id="3.40.50.12780">
    <property type="entry name" value="N-terminal domain of ligase-like"/>
    <property type="match status" value="3"/>
</dbReference>
<dbReference type="GO" id="GO:0005737">
    <property type="term" value="C:cytoplasm"/>
    <property type="evidence" value="ECO:0007669"/>
    <property type="project" value="TreeGrafter"/>
</dbReference>
<name>A0A8G1RJI8_9EURO</name>
<dbReference type="GO" id="GO:0043041">
    <property type="term" value="P:amino acid activation for nonribosomal peptide biosynthetic process"/>
    <property type="evidence" value="ECO:0007669"/>
    <property type="project" value="TreeGrafter"/>
</dbReference>
<evidence type="ECO:0000313" key="8">
    <source>
        <dbReference type="Proteomes" id="UP000249789"/>
    </source>
</evidence>
<dbReference type="GO" id="GO:0031177">
    <property type="term" value="F:phosphopantetheine binding"/>
    <property type="evidence" value="ECO:0007669"/>
    <property type="project" value="InterPro"/>
</dbReference>
<dbReference type="InterPro" id="IPR045851">
    <property type="entry name" value="AMP-bd_C_sf"/>
</dbReference>
<sequence>MNTEFYGISQSDWTRIKAWNAHCPEAIDYTLHDLIHLRTQFQPTLPAIQAWDGRLTYAALDTVTTRLAHWLGTQGVQPGSRVPIAFIKSSWAVVAMIAVMKAGGAFLPLDWSQPASRTLEVLDQVQPTVLLASTSLLDRLSGMRLQTRLVAVDQSLVDSLPIDDRPLKRLVSPTDPALCMYTSGSTGRPTGVLIQHRAIATVSVRVGPSYQYGPQSRVAQFAAYIWLVCANEIFTTLVWGGQVCIPSESQRLDDPTGFIRDHGISLIHATPAFLTSIQPEDVPSVQVIGIGGDRVPEELARKWSQFAHVVLGYGSTETNLCINHPFRQMEEEEEEEKKEERMAGTLAGKPVGAVAWIVKAGNHEELCPIGEIGDLVIESHGLALQYLGQESKTADTFITPPAWSRTIRPRGETRWCKIGDKASYGTDGSIRIHGRNGSVVKVRGQRVGLPEVQRALDKCLSLPSVGIVEAIKLKAVEGEEARLVAFLLTPGTNLDAISPGLKDRLSSLLPEYMLPTAFLPLAEIPMTASGKIDRPRLHELASSLSVADLATWAPRSHETSEPTSVKLTAEELLLREMWSKILNVPANRISAHDEFFSLGGHSVSAIQLVTLARRAGVSLSVEGIFKNPHLSSMALVTEPMSTDETATEQILPFALLEGTPLLKERIIDEIISTTSISLSEIEDIYPCTSLQAGLFSSSLRNPGTYIITSRMSLPDTIDVERLERAWRMVVFKTPILRTRLAHTSAGFVQVVLKNDFDWQMMAIPRSPPSEEENPHELHSGERLTHYRVTRQQDTEPRLFTWEIHHALIDAWSQQAVLRMVEAEYRNHPATRETCHGHFSSFIKYVLQKERDVGTAQYWRHQLAGAAALPWPPLPYPRYQPIGDSIIRRRISFAPRAKGSSFTTATVIRAAWALLLTQYGNTNDVIFGATVSGRESPVPHIEDIIGPTIATSPVRLQIDRSQPVHTFLQIVQAHAVDMMPFESFGLHNIRRLDPEIAHACDFQTLLVIRSSNEGEEQELLGEQFQVEAWDGSLTYALTLECALLEDGGASCQATFDQQVLPPAQIDLILGQLEHVCRLLGSENSSETCIHDLDLLSQSDRELIWGWNSTLPPTINRCIHDVFRDEVEHHPDAVAIDAWDGSLTYRQLDELATSLAHLLQGSEGIAVEDIVPVCFRKSKWTIVAMLALWKAGGAFASIDAGHPASWIRMISNNVQAKLALCSQEVAQSFPEGTRVLIVDEALLDRIPQVQSPLTVSVQPENVAYVIHTSGSTGVPKGIVHEHRTYISGVVNRMPSMFRSRHSRALQFASYSFDVSVEDIWTTLLVGGVVCVPSDHDRVNDLVNYMNRTKVNYAELTPSFTRTLSPDSLPHLKILSLSGEASTDVDRDLWVSHVTLLDEYGPAEIAIKSHLKQKQPDSMASDKGQSVACLSWIVNIEDHHKLQMAGAVGELVLEGPILSRGYLNQPTKTREVYIDNPAWLPASRYGPRRLFRTGDLARYNPDGTVHILGRKDTQVKLRGHRIELSQVEYHARQQLPPHVEVVCELVTLESGSKNGNIVLFVCSDPAHGALSRETVMSFIDALRDPLSAALPTYMVPSALVALDVLPVNMSRKVDRMKLKSIAGTMPTEQIFYFSSTTSHSKREPQTASERQLQALWAQVFETNSSTISAEDSFLERGGDSILAIKLVSLAGRAPDAPKLTVRQIFQYPVLCDLAAAMDDQPTTAVAAPPASSVPFDCLARETITVIKEEVAQVCSVLPEKIDDIYPCSPLQEGLMALSEKNPGTYISRLVFDVRPDVNLDKFHHAWSQVYARTATLRTRIVQLENQMLQVVVRGSLAWDSAGTVEEFLNRTSDLTMGSGQPLFQCGIVHRLDSSPCLVLVAHHAIYDGWSMPLLLDQVTQAYNDEPPWDQPVPEFKQFIKYLGTIDRDQHAAYWRDQLQGAAQSTSYPPCPKADYVPLPDQTIVREMDLPSGPGGEITTLPTLLRAAWVLLAARQTDSQDVVFGATLSGRNAPVPQINAMVGPVFATVPIRVRLSLAWTVHDFIRRAHGQALEMMEFEHLGLPDIQRINADTRAACNFGTLLVMQTPTAHVDGDTPRLLSQREDQRLRGDYSAFNPYPAMLQFFPLAKDRLAMNLNFDSRILTPDEAQRALDQLAHIIVCFCTSSPEITLDELPFLTDNDKATILRWNANGIAPAMVAGCVHDYIEARSQRHPDKIAIEAWDGVLSYGDLIHLSGIVAQQLLASGVTAEDIIPVCFEKSQYTAVAMLGVLKAGAAFSLLDPGHPVERLRRIADEAHAKIIVTSVDCARLFVNDGSGRVVITVSRETAHLAQTIQRLRQPLVASDPTHLACLVFTSGSTGTPKGIMLQHAAICTSALTHGPALGLDENSRVLQFASHAFDMAVYDFCTTLMLGGCVCIPSDEDKMNHVNRAIASLAANWAFFTPSTATLLIPDEVPSLRTLVLGGESVTQEILDTWVSRVNVYQCSGPAETTTCIGGKMQPGSAKNCLGKGLGALSWVVDPANHDILLPIGLVGEMVLEGPVLARGYLNSHDQTSAQFFTNPSWARGQGPSSTKPRRFYKTGDLVRYGADGSLLFMGRKDTQVKIRGQRVEVNEIEDCIRSHSRGWEVAVDVVESGHPGQSRKLAAFLVHHPGQHPASGHEDPDSALLVAEPAPDWNSAVCALAQHLSAQLPSYMIPAAFVPLRHLPSSTSGKVDRKALRALGLSLSPEQLGAMAAADEVVEIVVPSTPAELKMRNLWATVLHLDGSAIAASDNFFALGGDSLLAMRLVASGRRVGITLTVAGIFNTPVLQDMAKSVQIQPVRDDEEDEQEEDGVRATNAVAFECIAHLGPLDELISEVADACGRGKNIVDILPCTPLQAGLMALSVRKTGSYIAQEVYRIQPGVDIPRFQKACEAAVEAYPILRTSIVQLSSSSDMIQVVYQEGITWQAPAVALDDYLVFDQQSSIGLGDPLTRWAICCSQNGHAYFVWTKHHSSYDGFSAPLVLRHIEQAYADLDSPKASQPSPVSFATFIKHLQCQPVGEQRDYWRSYLENASVGSFPGATSTLADLAHPTQTVSHQIQGCVPSAPLSITFSNLVQAAWALVLSKHTGSSDVVFGATVSGRNVALPGVESVVGPTFTTVPVRLSLDPPGMPVAKYLSRVQSEAARMIPFQHFGLQNIKHLGEDIARLCDFDCLLVIQPHRQVSENSLLVIERLEGSGTFRTTPLTVLVDVQEGGAALVTAHFDTAWFDHELVERMLHQLGQVLDRLIHAAPETTVADIEVITDQELDQIWEWNHLVPPATTQCIHDTIQEQITARPAAFAVEGWDGRLSYALLDEYSGKVADYLAESGISRGSYVPLLFEKSVWAIVAVLAVLRAGAAFVPIDPSHPRHRVKFLLRQTESRLVLASPHCGSICAELEEGYFIVSPDVIAGLERRGEWEGMPRDASSPAYISFTSGSTGEPKGAVISHSAYSSGAAGHIPAIAIDHQSRVLQFASFSFDTCFEDILTTLLVGGCICMPSEMERTNDLPGCINRYGVNWAHLTPSVASLLDPASVPGLRVLLLGGEAMSGKHVQQWARTVRLINVYGPSELCVTCAVNPTMSESMPTKIGHTVGGVPWIVDPDDPQKLAPVGAIGELVFEGPILGQGYLRNPLQTDQVFLPAPRWLQRGSRSTAGRTGCRVYRTGDLVRYDRDGSLIFHGRRDAQVKLHGQRIELGEIEWQIKRGCLESGEVRDVVVQLATIAQSSCLTAFLSLTDAPQGQTIRLLQTPSFLALASRIHDYLTRVLPYFMVPSVYVPLGTMPLTRSKKIDRMRLQEIVSAIPPEQLVRRSALDQDADIAPRTALEMTVQEIWCRVLNREAADVALGTSFWSLGGDSISALRVLSFLRAQGIQVTVQSIMQYNTLGSFCAFLEDIESSEVPSSSVSDPGTSATTADTSVSGDVTTAAAEENWFLLSPIQARFFELYPDGNPSYQLSHTLTLRRTLDMAELRTAVEALVQRHPMLRARFTQDDHGRWRQWVSPDVSQSYMLWGYQDEADSQDLLRAMIRRTHSSINITTGPILAGELVTTPNGQVLHLTAHHLALDLVSWRILLEDLETLLHPGGMLSRDAPTASYQAWCEALAGAAYARSGACPNDPDDGLPPFALIPTPFAFWGTTPQATSDGASSNTRTVSLDPATTARLLAHAPPPGHGNRPRPDLTLLAILQHAFLEVFPERTGTAPTAVNVSHGRDLCLGDRGLDVSRTVGWFTTMYPTQGSPIASRTVQQAIHAFTELNAESHRLALPFFVARYLRLSLQGTELPEQEQHPGNEEGQSGEQGRIDIPEIMFNYAGVYQQLERPDALFALRRDTEDNSPEEMHSEMAQMKMRHAAVFEIVARVRQGHLQVGFSHGLGMKHQARIREWIRRFEVECGVLGGS</sequence>
<dbReference type="PROSITE" id="PS50075">
    <property type="entry name" value="CARRIER"/>
    <property type="match status" value="4"/>
</dbReference>
<dbReference type="NCBIfam" id="TIGR01733">
    <property type="entry name" value="AA-adenyl-dom"/>
    <property type="match status" value="3"/>
</dbReference>
<accession>A0A8G1RJI8</accession>
<dbReference type="GO" id="GO:0016874">
    <property type="term" value="F:ligase activity"/>
    <property type="evidence" value="ECO:0007669"/>
    <property type="project" value="UniProtKB-KW"/>
</dbReference>
<dbReference type="Gene3D" id="1.10.1200.10">
    <property type="entry name" value="ACP-like"/>
    <property type="match status" value="4"/>
</dbReference>
<dbReference type="SUPFAM" id="SSF56801">
    <property type="entry name" value="Acetyl-CoA synthetase-like"/>
    <property type="match status" value="4"/>
</dbReference>
<evidence type="ECO:0000256" key="5">
    <source>
        <dbReference type="SAM" id="MobiDB-lite"/>
    </source>
</evidence>
<dbReference type="PROSITE" id="PS00455">
    <property type="entry name" value="AMP_BINDING"/>
    <property type="match status" value="3"/>
</dbReference>
<dbReference type="FunFam" id="3.40.50.12780:FF:000014">
    <property type="entry name" value="Nonribosomal peptide synthetase 1"/>
    <property type="match status" value="2"/>
</dbReference>
<dbReference type="InterPro" id="IPR001242">
    <property type="entry name" value="Condensation_dom"/>
</dbReference>
<dbReference type="Proteomes" id="UP000249789">
    <property type="component" value="Unassembled WGS sequence"/>
</dbReference>
<dbReference type="PANTHER" id="PTHR45527">
    <property type="entry name" value="NONRIBOSOMAL PEPTIDE SYNTHETASE"/>
    <property type="match status" value="1"/>
</dbReference>
<dbReference type="FunFam" id="3.30.559.30:FF:000003">
    <property type="entry name" value="Nonribosomal peptide synthase SidD"/>
    <property type="match status" value="3"/>
</dbReference>
<dbReference type="Pfam" id="PF00668">
    <property type="entry name" value="Condensation"/>
    <property type="match status" value="4"/>
</dbReference>
<evidence type="ECO:0000256" key="3">
    <source>
        <dbReference type="ARBA" id="ARBA00022598"/>
    </source>
</evidence>
<keyword evidence="8" id="KW-1185">Reference proteome</keyword>
<dbReference type="InterPro" id="IPR000873">
    <property type="entry name" value="AMP-dep_synth/lig_dom"/>
</dbReference>
<dbReference type="CDD" id="cd05918">
    <property type="entry name" value="A_NRPS_SidN3_like"/>
    <property type="match status" value="4"/>
</dbReference>
<dbReference type="InterPro" id="IPR006162">
    <property type="entry name" value="Ppantetheine_attach_site"/>
</dbReference>
<dbReference type="PROSITE" id="PS00012">
    <property type="entry name" value="PHOSPHOPANTETHEINE"/>
    <property type="match status" value="2"/>
</dbReference>
<dbReference type="SUPFAM" id="SSF52777">
    <property type="entry name" value="CoA-dependent acyltransferases"/>
    <property type="match status" value="8"/>
</dbReference>
<feature type="compositionally biased region" description="Polar residues" evidence="5">
    <location>
        <begin position="3923"/>
        <end position="3935"/>
    </location>
</feature>
<dbReference type="SUPFAM" id="SSF47336">
    <property type="entry name" value="ACP-like"/>
    <property type="match status" value="4"/>
</dbReference>
<dbReference type="SMART" id="SM00823">
    <property type="entry name" value="PKS_PP"/>
    <property type="match status" value="2"/>
</dbReference>
<dbReference type="Gene3D" id="3.30.300.30">
    <property type="match status" value="4"/>
</dbReference>
<dbReference type="Gene3D" id="3.40.50.980">
    <property type="match status" value="2"/>
</dbReference>
<dbReference type="Pfam" id="PF00501">
    <property type="entry name" value="AMP-binding"/>
    <property type="match status" value="4"/>
</dbReference>
<dbReference type="Gene3D" id="3.30.559.30">
    <property type="entry name" value="Nonribosomal peptide synthetase, condensation domain"/>
    <property type="match status" value="4"/>
</dbReference>
<dbReference type="PANTHER" id="PTHR45527:SF1">
    <property type="entry name" value="FATTY ACID SYNTHASE"/>
    <property type="match status" value="1"/>
</dbReference>
<dbReference type="FunFam" id="3.30.300.30:FF:000015">
    <property type="entry name" value="Nonribosomal peptide synthase SidD"/>
    <property type="match status" value="4"/>
</dbReference>
<comment type="similarity">
    <text evidence="4">Belongs to the NRP synthetase family.</text>
</comment>
<dbReference type="OrthoDB" id="416786at2759"/>
<dbReference type="InterPro" id="IPR010071">
    <property type="entry name" value="AA_adenyl_dom"/>
</dbReference>
<dbReference type="Gene3D" id="3.30.559.10">
    <property type="entry name" value="Chloramphenicol acetyltransferase-like domain"/>
    <property type="match status" value="4"/>
</dbReference>
<dbReference type="GeneID" id="63866894"/>
<dbReference type="FunFam" id="1.10.1200.10:FF:000005">
    <property type="entry name" value="Nonribosomal peptide synthetase 1"/>
    <property type="match status" value="1"/>
</dbReference>
<feature type="domain" description="Carrier" evidence="6">
    <location>
        <begin position="3836"/>
        <end position="3912"/>
    </location>
</feature>
<feature type="region of interest" description="Disordered" evidence="5">
    <location>
        <begin position="3916"/>
        <end position="3935"/>
    </location>
</feature>
<dbReference type="InterPro" id="IPR009081">
    <property type="entry name" value="PP-bd_ACP"/>
</dbReference>
<dbReference type="RefSeq" id="XP_040798449.1">
    <property type="nucleotide sequence ID" value="XM_040949560.1"/>
</dbReference>
<protein>
    <submittedName>
        <fullName evidence="7">Acetyl-CoA synthetase-like protein</fullName>
    </submittedName>
</protein>
<dbReference type="Pfam" id="PF00550">
    <property type="entry name" value="PP-binding"/>
    <property type="match status" value="4"/>
</dbReference>
<evidence type="ECO:0000313" key="7">
    <source>
        <dbReference type="EMBL" id="RAK74439.1"/>
    </source>
</evidence>
<dbReference type="CDD" id="cd19545">
    <property type="entry name" value="FUM14_C_NRPS-like"/>
    <property type="match status" value="3"/>
</dbReference>
<dbReference type="InterPro" id="IPR042099">
    <property type="entry name" value="ANL_N_sf"/>
</dbReference>
<reference evidence="7 8" key="1">
    <citation type="submission" date="2018-02" db="EMBL/GenBank/DDBJ databases">
        <title>The genomes of Aspergillus section Nigri reveals drivers in fungal speciation.</title>
        <authorList>
            <consortium name="DOE Joint Genome Institute"/>
            <person name="Vesth T.C."/>
            <person name="Nybo J."/>
            <person name="Theobald S."/>
            <person name="Brandl J."/>
            <person name="Frisvad J.C."/>
            <person name="Nielsen K.F."/>
            <person name="Lyhne E.K."/>
            <person name="Kogle M.E."/>
            <person name="Kuo A."/>
            <person name="Riley R."/>
            <person name="Clum A."/>
            <person name="Nolan M."/>
            <person name="Lipzen A."/>
            <person name="Salamov A."/>
            <person name="Henrissat B."/>
            <person name="Wiebenga A."/>
            <person name="De vries R.P."/>
            <person name="Grigoriev I.V."/>
            <person name="Mortensen U.H."/>
            <person name="Andersen M.R."/>
            <person name="Baker S.E."/>
        </authorList>
    </citation>
    <scope>NUCLEOTIDE SEQUENCE [LARGE SCALE GENOMIC DNA]</scope>
    <source>
        <strain evidence="7 8">CBS 313.89</strain>
    </source>
</reference>
<dbReference type="InterPro" id="IPR020845">
    <property type="entry name" value="AMP-binding_CS"/>
</dbReference>
<keyword evidence="1" id="KW-0596">Phosphopantetheine</keyword>
<evidence type="ECO:0000259" key="6">
    <source>
        <dbReference type="PROSITE" id="PS50075"/>
    </source>
</evidence>
<feature type="domain" description="Carrier" evidence="6">
    <location>
        <begin position="1640"/>
        <end position="1718"/>
    </location>
</feature>
<dbReference type="GO" id="GO:0044550">
    <property type="term" value="P:secondary metabolite biosynthetic process"/>
    <property type="evidence" value="ECO:0007669"/>
    <property type="project" value="TreeGrafter"/>
</dbReference>
<gene>
    <name evidence="7" type="ORF">BO72DRAFT_515889</name>
</gene>
<evidence type="ECO:0000256" key="4">
    <source>
        <dbReference type="ARBA" id="ARBA00029454"/>
    </source>
</evidence>
<evidence type="ECO:0000256" key="2">
    <source>
        <dbReference type="ARBA" id="ARBA00022553"/>
    </source>
</evidence>
<dbReference type="NCBIfam" id="NF003417">
    <property type="entry name" value="PRK04813.1"/>
    <property type="match status" value="4"/>
</dbReference>
<proteinExistence type="inferred from homology"/>
<dbReference type="Gene3D" id="2.30.38.10">
    <property type="entry name" value="Luciferase, Domain 3"/>
    <property type="match status" value="1"/>
</dbReference>
<dbReference type="EMBL" id="KZ824668">
    <property type="protein sequence ID" value="RAK74439.1"/>
    <property type="molecule type" value="Genomic_DNA"/>
</dbReference>
<feature type="domain" description="Carrier" evidence="6">
    <location>
        <begin position="2741"/>
        <end position="2817"/>
    </location>
</feature>
<dbReference type="VEuPathDB" id="FungiDB:BO72DRAFT_515889"/>
<dbReference type="InterPro" id="IPR020806">
    <property type="entry name" value="PKS_PP-bd"/>
</dbReference>
<evidence type="ECO:0000256" key="1">
    <source>
        <dbReference type="ARBA" id="ARBA00022450"/>
    </source>
</evidence>
<keyword evidence="2" id="KW-0597">Phosphoprotein</keyword>
<dbReference type="InterPro" id="IPR023213">
    <property type="entry name" value="CAT-like_dom_sf"/>
</dbReference>
<dbReference type="InterPro" id="IPR036736">
    <property type="entry name" value="ACP-like_sf"/>
</dbReference>